<reference evidence="9 10" key="1">
    <citation type="submission" date="2020-01" db="EMBL/GenBank/DDBJ databases">
        <title>Genome sequencing of strain KACC 21265.</title>
        <authorList>
            <person name="Heo J."/>
            <person name="Kim S.-J."/>
            <person name="Kim J.-S."/>
            <person name="Hong S.-B."/>
            <person name="Kwon S.-W."/>
        </authorList>
    </citation>
    <scope>NUCLEOTIDE SEQUENCE [LARGE SCALE GENOMIC DNA]</scope>
    <source>
        <strain evidence="9 10">KACC 21265</strain>
    </source>
</reference>
<feature type="transmembrane region" description="Helical" evidence="8">
    <location>
        <begin position="28"/>
        <end position="51"/>
    </location>
</feature>
<protein>
    <submittedName>
        <fullName evidence="9">Na+/H+ antiporter subunit C</fullName>
    </submittedName>
</protein>
<evidence type="ECO:0000256" key="2">
    <source>
        <dbReference type="ARBA" id="ARBA00010388"/>
    </source>
</evidence>
<feature type="transmembrane region" description="Helical" evidence="8">
    <location>
        <begin position="6"/>
        <end position="21"/>
    </location>
</feature>
<dbReference type="Gene3D" id="1.10.287.3510">
    <property type="match status" value="1"/>
</dbReference>
<keyword evidence="5 8" id="KW-1133">Transmembrane helix</keyword>
<organism evidence="9 10">
    <name type="scientific">Xylophilus rhododendri</name>
    <dbReference type="NCBI Taxonomy" id="2697032"/>
    <lineage>
        <taxon>Bacteria</taxon>
        <taxon>Pseudomonadati</taxon>
        <taxon>Pseudomonadota</taxon>
        <taxon>Betaproteobacteria</taxon>
        <taxon>Burkholderiales</taxon>
        <taxon>Xylophilus</taxon>
    </lineage>
</organism>
<dbReference type="InterPro" id="IPR050601">
    <property type="entry name" value="CPA3_antiporter_subunitC"/>
</dbReference>
<evidence type="ECO:0000256" key="4">
    <source>
        <dbReference type="ARBA" id="ARBA00022692"/>
    </source>
</evidence>
<dbReference type="PANTHER" id="PTHR34583:SF2">
    <property type="entry name" value="ANTIPORTER SUBUNIT MNHC2-RELATED"/>
    <property type="match status" value="1"/>
</dbReference>
<feature type="transmembrane region" description="Helical" evidence="8">
    <location>
        <begin position="71"/>
        <end position="94"/>
    </location>
</feature>
<comment type="similarity">
    <text evidence="2">Belongs to the CPA3 antiporters (TC 2.A.63) subunit C family.</text>
</comment>
<evidence type="ECO:0000313" key="9">
    <source>
        <dbReference type="EMBL" id="QHI99945.1"/>
    </source>
</evidence>
<dbReference type="EMBL" id="CP047650">
    <property type="protein sequence ID" value="QHI99945.1"/>
    <property type="molecule type" value="Genomic_DNA"/>
</dbReference>
<dbReference type="KEGG" id="xyk:GT347_19355"/>
<dbReference type="GO" id="GO:0005886">
    <property type="term" value="C:plasma membrane"/>
    <property type="evidence" value="ECO:0007669"/>
    <property type="project" value="UniProtKB-SubCell"/>
</dbReference>
<dbReference type="AlphaFoldDB" id="A0A857JB45"/>
<gene>
    <name evidence="9" type="ORF">GT347_19355</name>
</gene>
<dbReference type="Proteomes" id="UP000464787">
    <property type="component" value="Chromosome"/>
</dbReference>
<evidence type="ECO:0000256" key="8">
    <source>
        <dbReference type="SAM" id="Phobius"/>
    </source>
</evidence>
<keyword evidence="10" id="KW-1185">Reference proteome</keyword>
<comment type="subcellular location">
    <subcellularLocation>
        <location evidence="1">Cell membrane</location>
        <topology evidence="1">Multi-pass membrane protein</topology>
    </subcellularLocation>
</comment>
<evidence type="ECO:0000256" key="1">
    <source>
        <dbReference type="ARBA" id="ARBA00004651"/>
    </source>
</evidence>
<keyword evidence="4 8" id="KW-0812">Transmembrane</keyword>
<dbReference type="Pfam" id="PF00420">
    <property type="entry name" value="Oxidored_q2"/>
    <property type="match status" value="1"/>
</dbReference>
<name>A0A857JB45_9BURK</name>
<proteinExistence type="inferred from homology"/>
<evidence type="ECO:0000256" key="5">
    <source>
        <dbReference type="ARBA" id="ARBA00022989"/>
    </source>
</evidence>
<evidence type="ECO:0000256" key="7">
    <source>
        <dbReference type="SAM" id="MobiDB-lite"/>
    </source>
</evidence>
<dbReference type="PANTHER" id="PTHR34583">
    <property type="entry name" value="ANTIPORTER SUBUNIT MNHC2-RELATED"/>
    <property type="match status" value="1"/>
</dbReference>
<keyword evidence="3" id="KW-1003">Cell membrane</keyword>
<evidence type="ECO:0000256" key="6">
    <source>
        <dbReference type="ARBA" id="ARBA00023136"/>
    </source>
</evidence>
<keyword evidence="6 8" id="KW-0472">Membrane</keyword>
<accession>A0A857JB45</accession>
<feature type="region of interest" description="Disordered" evidence="7">
    <location>
        <begin position="108"/>
        <end position="169"/>
    </location>
</feature>
<sequence length="169" mass="17322">MEAILAIAIGVVASTGVWLLLRGRSFQVVVGLALLSYAVNLFIFATGRLSVDREPVLLGPLGGSLQHYDDPLPQALVLTAIVIGFAMTALLLVVTMALRGLSGNDHVDGIHAPPGPRDESPADTGANDSPNDSAEDAESADAARQGTIAMPCGDAEDADEDPPAPGGRA</sequence>
<dbReference type="NCBIfam" id="NF006573">
    <property type="entry name" value="PRK09094.1"/>
    <property type="match status" value="1"/>
</dbReference>
<dbReference type="InterPro" id="IPR039428">
    <property type="entry name" value="NUOK/Mnh_C1-like"/>
</dbReference>
<evidence type="ECO:0000256" key="3">
    <source>
        <dbReference type="ARBA" id="ARBA00022475"/>
    </source>
</evidence>
<evidence type="ECO:0000313" key="10">
    <source>
        <dbReference type="Proteomes" id="UP000464787"/>
    </source>
</evidence>